<dbReference type="OrthoDB" id="1436132at2759"/>
<gene>
    <name evidence="3" type="primary">LOC104219827</name>
</gene>
<dbReference type="Proteomes" id="UP000189701">
    <property type="component" value="Unplaced"/>
</dbReference>
<accession>A0A1U7VV76</accession>
<dbReference type="Pfam" id="PF13976">
    <property type="entry name" value="gag_pre-integrs"/>
    <property type="match status" value="1"/>
</dbReference>
<dbReference type="eggNOG" id="KOG0017">
    <property type="taxonomic scope" value="Eukaryota"/>
</dbReference>
<evidence type="ECO:0000313" key="2">
    <source>
        <dbReference type="Proteomes" id="UP000189701"/>
    </source>
</evidence>
<protein>
    <submittedName>
        <fullName evidence="3">Uncharacterized protein LOC104219827</fullName>
    </submittedName>
</protein>
<dbReference type="AlphaFoldDB" id="A0A1U7VV76"/>
<reference evidence="2" key="1">
    <citation type="journal article" date="2013" name="Genome Biol.">
        <title>Reference genomes and transcriptomes of Nicotiana sylvestris and Nicotiana tomentosiformis.</title>
        <authorList>
            <person name="Sierro N."/>
            <person name="Battey J.N."/>
            <person name="Ouadi S."/>
            <person name="Bovet L."/>
            <person name="Goepfert S."/>
            <person name="Bakaher N."/>
            <person name="Peitsch M.C."/>
            <person name="Ivanov N.V."/>
        </authorList>
    </citation>
    <scope>NUCLEOTIDE SEQUENCE [LARGE SCALE GENOMIC DNA]</scope>
</reference>
<reference evidence="3" key="2">
    <citation type="submission" date="2025-08" db="UniProtKB">
        <authorList>
            <consortium name="RefSeq"/>
        </authorList>
    </citation>
    <scope>IDENTIFICATION</scope>
    <source>
        <tissue evidence="3">Leaf</tissue>
    </source>
</reference>
<dbReference type="InterPro" id="IPR025724">
    <property type="entry name" value="GAG-pre-integrase_dom"/>
</dbReference>
<keyword evidence="2" id="KW-1185">Reference proteome</keyword>
<name>A0A1U7VV76_NICSY</name>
<sequence>MANESQTMATAIGQASPIPSLPLDSVLYVPNSPFNLIAVSRLAKLLKCAVLFLDDHVFIQERSTGWIIGTGRESNGLYYLILAKSRGLTSCLPSTTCPVTDSPDLLHKRLGRPSLSKLQKMVPGLSHLSALECESCQHAIDW</sequence>
<evidence type="ECO:0000259" key="1">
    <source>
        <dbReference type="Pfam" id="PF13976"/>
    </source>
</evidence>
<evidence type="ECO:0000313" key="3">
    <source>
        <dbReference type="RefSeq" id="XP_009768866.1"/>
    </source>
</evidence>
<dbReference type="RefSeq" id="XP_009768866.1">
    <property type="nucleotide sequence ID" value="XM_009770564.1"/>
</dbReference>
<proteinExistence type="predicted"/>
<feature type="domain" description="GAG-pre-integrase" evidence="1">
    <location>
        <begin position="76"/>
        <end position="139"/>
    </location>
</feature>
<organism evidence="2 3">
    <name type="scientific">Nicotiana sylvestris</name>
    <name type="common">Wood tobacco</name>
    <name type="synonym">South American tobacco</name>
    <dbReference type="NCBI Taxonomy" id="4096"/>
    <lineage>
        <taxon>Eukaryota</taxon>
        <taxon>Viridiplantae</taxon>
        <taxon>Streptophyta</taxon>
        <taxon>Embryophyta</taxon>
        <taxon>Tracheophyta</taxon>
        <taxon>Spermatophyta</taxon>
        <taxon>Magnoliopsida</taxon>
        <taxon>eudicotyledons</taxon>
        <taxon>Gunneridae</taxon>
        <taxon>Pentapetalae</taxon>
        <taxon>asterids</taxon>
        <taxon>lamiids</taxon>
        <taxon>Solanales</taxon>
        <taxon>Solanaceae</taxon>
        <taxon>Nicotianoideae</taxon>
        <taxon>Nicotianeae</taxon>
        <taxon>Nicotiana</taxon>
    </lineage>
</organism>